<dbReference type="InterPro" id="IPR013658">
    <property type="entry name" value="SGL"/>
</dbReference>
<sequence>MLSLLSRGVAVLVLLTSGTVPAEAVDIAEQCSGSPLSGETVTARPVRTGFAFTEGPTWVADPGYLLFSDMQNPSGAQGVQPSSIWRFTPPGSFERLVAQAGSNGLAVTPDGTRVIAATHDQRSVSTYTLAGLSRGVLAADHLGRHFNSPNDVTIAADGTVYFTDPNFQRGNRADELNGVTGVYRVRGGVVELVDGTVSQPNGIVLSPDGRTLYVGGFGNNAIFAYAVADNGDIGPRRVLARVNSPDGAGVDCAGNLYWASYNDGRVHVIAPDGRALGAITAGRHVTNVAFGGPDRQTLYVTSGQPGNFGIYSVHLDLAGHPY</sequence>
<reference evidence="7 8" key="1">
    <citation type="submission" date="2018-05" db="EMBL/GenBank/DDBJ databases">
        <title>Genomic Encyclopedia of Archaeal and Bacterial Type Strains, Phase II (KMG-II): from individual species to whole genera.</title>
        <authorList>
            <person name="Goeker M."/>
        </authorList>
    </citation>
    <scope>NUCLEOTIDE SEQUENCE [LARGE SCALE GENOMIC DNA]</scope>
    <source>
        <strain evidence="7 8">DSM 45184</strain>
    </source>
</reference>
<dbReference type="Gene3D" id="2.120.10.30">
    <property type="entry name" value="TolB, C-terminal domain"/>
    <property type="match status" value="1"/>
</dbReference>
<keyword evidence="4" id="KW-0862">Zinc</keyword>
<dbReference type="InterPro" id="IPR051262">
    <property type="entry name" value="SMP-30/CGR1_Lactonase"/>
</dbReference>
<evidence type="ECO:0000259" key="6">
    <source>
        <dbReference type="Pfam" id="PF08450"/>
    </source>
</evidence>
<dbReference type="PRINTS" id="PR01790">
    <property type="entry name" value="SMP30FAMILY"/>
</dbReference>
<keyword evidence="4" id="KW-0479">Metal-binding</keyword>
<protein>
    <submittedName>
        <fullName evidence="7">Gluconolactonase</fullName>
    </submittedName>
</protein>
<evidence type="ECO:0000256" key="2">
    <source>
        <dbReference type="ARBA" id="ARBA00022801"/>
    </source>
</evidence>
<feature type="binding site" evidence="4">
    <location>
        <position position="246"/>
    </location>
    <ligand>
        <name>a divalent metal cation</name>
        <dbReference type="ChEBI" id="CHEBI:60240"/>
    </ligand>
</feature>
<keyword evidence="8" id="KW-1185">Reference proteome</keyword>
<feature type="active site" description="Proton donor/acceptor" evidence="3">
    <location>
        <position position="246"/>
    </location>
</feature>
<dbReference type="EMBL" id="QGGR01000047">
    <property type="protein sequence ID" value="PWK29112.1"/>
    <property type="molecule type" value="Genomic_DNA"/>
</dbReference>
<dbReference type="PANTHER" id="PTHR47572:SF4">
    <property type="entry name" value="LACTONASE DRP35"/>
    <property type="match status" value="1"/>
</dbReference>
<accession>A0A316EFR4</accession>
<dbReference type="SUPFAM" id="SSF63829">
    <property type="entry name" value="Calcium-dependent phosphotriesterase"/>
    <property type="match status" value="1"/>
</dbReference>
<dbReference type="OrthoDB" id="241638at2"/>
<evidence type="ECO:0000313" key="7">
    <source>
        <dbReference type="EMBL" id="PWK29112.1"/>
    </source>
</evidence>
<dbReference type="PANTHER" id="PTHR47572">
    <property type="entry name" value="LIPOPROTEIN-RELATED"/>
    <property type="match status" value="1"/>
</dbReference>
<comment type="similarity">
    <text evidence="1">Belongs to the SMP-30/CGR1 family.</text>
</comment>
<name>A0A316EFR4_9ACTN</name>
<dbReference type="RefSeq" id="WP_109603047.1">
    <property type="nucleotide sequence ID" value="NZ_BONA01000110.1"/>
</dbReference>
<dbReference type="InterPro" id="IPR005511">
    <property type="entry name" value="SMP-30"/>
</dbReference>
<dbReference type="Pfam" id="PF08450">
    <property type="entry name" value="SGL"/>
    <property type="match status" value="1"/>
</dbReference>
<feature type="signal peptide" evidence="5">
    <location>
        <begin position="1"/>
        <end position="22"/>
    </location>
</feature>
<feature type="binding site" evidence="4">
    <location>
        <position position="201"/>
    </location>
    <ligand>
        <name>a divalent metal cation</name>
        <dbReference type="ChEBI" id="CHEBI:60240"/>
    </ligand>
</feature>
<feature type="chain" id="PRO_5039429627" evidence="5">
    <location>
        <begin position="23"/>
        <end position="322"/>
    </location>
</feature>
<dbReference type="GO" id="GO:0046872">
    <property type="term" value="F:metal ion binding"/>
    <property type="evidence" value="ECO:0007669"/>
    <property type="project" value="UniProtKB-KW"/>
</dbReference>
<keyword evidence="5" id="KW-0732">Signal</keyword>
<proteinExistence type="inferred from homology"/>
<keyword evidence="2" id="KW-0378">Hydrolase</keyword>
<dbReference type="GO" id="GO:0016787">
    <property type="term" value="F:hydrolase activity"/>
    <property type="evidence" value="ECO:0007669"/>
    <property type="project" value="UniProtKB-KW"/>
</dbReference>
<evidence type="ECO:0000256" key="3">
    <source>
        <dbReference type="PIRSR" id="PIRSR605511-1"/>
    </source>
</evidence>
<feature type="binding site" evidence="4">
    <location>
        <position position="150"/>
    </location>
    <ligand>
        <name>substrate</name>
    </ligand>
</feature>
<evidence type="ECO:0000256" key="1">
    <source>
        <dbReference type="ARBA" id="ARBA00008853"/>
    </source>
</evidence>
<evidence type="ECO:0000256" key="5">
    <source>
        <dbReference type="SAM" id="SignalP"/>
    </source>
</evidence>
<dbReference type="Proteomes" id="UP000245697">
    <property type="component" value="Unassembled WGS sequence"/>
</dbReference>
<evidence type="ECO:0000256" key="4">
    <source>
        <dbReference type="PIRSR" id="PIRSR605511-2"/>
    </source>
</evidence>
<organism evidence="7 8">
    <name type="scientific">Actinoplanes xinjiangensis</name>
    <dbReference type="NCBI Taxonomy" id="512350"/>
    <lineage>
        <taxon>Bacteria</taxon>
        <taxon>Bacillati</taxon>
        <taxon>Actinomycetota</taxon>
        <taxon>Actinomycetes</taxon>
        <taxon>Micromonosporales</taxon>
        <taxon>Micromonosporaceae</taxon>
        <taxon>Actinoplanes</taxon>
    </lineage>
</organism>
<gene>
    <name evidence="7" type="ORF">BC793_14726</name>
</gene>
<evidence type="ECO:0000313" key="8">
    <source>
        <dbReference type="Proteomes" id="UP000245697"/>
    </source>
</evidence>
<dbReference type="InterPro" id="IPR011042">
    <property type="entry name" value="6-blade_b-propeller_TolB-like"/>
</dbReference>
<comment type="cofactor">
    <cofactor evidence="4">
        <name>Zn(2+)</name>
        <dbReference type="ChEBI" id="CHEBI:29105"/>
    </cofactor>
    <text evidence="4">Binds 1 divalent metal cation per subunit.</text>
</comment>
<feature type="binding site" evidence="4">
    <location>
        <position position="54"/>
    </location>
    <ligand>
        <name>a divalent metal cation</name>
        <dbReference type="ChEBI" id="CHEBI:60240"/>
    </ligand>
</feature>
<feature type="domain" description="SMP-30/Gluconolactonase/LRE-like region" evidence="6">
    <location>
        <begin position="52"/>
        <end position="303"/>
    </location>
</feature>
<dbReference type="AlphaFoldDB" id="A0A316EFR4"/>
<comment type="caution">
    <text evidence="7">The sequence shown here is derived from an EMBL/GenBank/DDBJ whole genome shotgun (WGS) entry which is preliminary data.</text>
</comment>